<name>A0A849HUE8_9MICO</name>
<evidence type="ECO:0000313" key="2">
    <source>
        <dbReference type="Proteomes" id="UP000588586"/>
    </source>
</evidence>
<accession>A0A849HUE8</accession>
<proteinExistence type="predicted"/>
<dbReference type="RefSeq" id="WP_171245339.1">
    <property type="nucleotide sequence ID" value="NZ_JABEPQ010000007.1"/>
</dbReference>
<dbReference type="Proteomes" id="UP000588586">
    <property type="component" value="Unassembled WGS sequence"/>
</dbReference>
<protein>
    <submittedName>
        <fullName evidence="1">Uncharacterized protein</fullName>
    </submittedName>
</protein>
<dbReference type="EMBL" id="JABEPQ010000007">
    <property type="protein sequence ID" value="NNM48207.1"/>
    <property type="molecule type" value="Genomic_DNA"/>
</dbReference>
<sequence>MEPDELARRYAFLVATVEVEALRGAHERALAAAPVEHRHLVLVALRDECLTGERLTPELVSRLARLLVAAERRRAGTVLDSIPTDVRISLQRNVISTLAWDESTYAAWEPPPPPLEDELPPLSTGWEGIDDNQVIRFTHHSQEVIGGRQAVFTRRRG</sequence>
<dbReference type="AlphaFoldDB" id="A0A849HUE8"/>
<organism evidence="1 2">
    <name type="scientific">Knoellia koreensis</name>
    <dbReference type="NCBI Taxonomy" id="2730921"/>
    <lineage>
        <taxon>Bacteria</taxon>
        <taxon>Bacillati</taxon>
        <taxon>Actinomycetota</taxon>
        <taxon>Actinomycetes</taxon>
        <taxon>Micrococcales</taxon>
        <taxon>Intrasporangiaceae</taxon>
        <taxon>Knoellia</taxon>
    </lineage>
</organism>
<gene>
    <name evidence="1" type="ORF">HJG52_19655</name>
</gene>
<evidence type="ECO:0000313" key="1">
    <source>
        <dbReference type="EMBL" id="NNM48207.1"/>
    </source>
</evidence>
<comment type="caution">
    <text evidence="1">The sequence shown here is derived from an EMBL/GenBank/DDBJ whole genome shotgun (WGS) entry which is preliminary data.</text>
</comment>
<keyword evidence="2" id="KW-1185">Reference proteome</keyword>
<reference evidence="1 2" key="1">
    <citation type="submission" date="2020-04" db="EMBL/GenBank/DDBJ databases">
        <title>Knoellia sp. isolate from air conditioner.</title>
        <authorList>
            <person name="Chea S."/>
            <person name="Kim D.-U."/>
        </authorList>
    </citation>
    <scope>NUCLEOTIDE SEQUENCE [LARGE SCALE GENOMIC DNA]</scope>
    <source>
        <strain evidence="1 2">DB2414S</strain>
    </source>
</reference>